<dbReference type="Proteomes" id="UP000235081">
    <property type="component" value="Unassembled WGS sequence"/>
</dbReference>
<reference evidence="1 2" key="1">
    <citation type="submission" date="2017-07" db="EMBL/GenBank/DDBJ databases">
        <title>Genomes of Fischerella (Mastigocladus) sp. strains.</title>
        <authorList>
            <person name="Miller S.R."/>
        </authorList>
    </citation>
    <scope>NUCLEOTIDE SEQUENCE [LARGE SCALE GENOMIC DNA]</scope>
    <source>
        <strain evidence="1 2">CCMEE 5318</strain>
    </source>
</reference>
<dbReference type="AlphaFoldDB" id="A0A2N6LJJ8"/>
<dbReference type="InterPro" id="IPR022385">
    <property type="entry name" value="Rhs_assc_core"/>
</dbReference>
<name>A0A2N6LJJ8_9CYAN</name>
<dbReference type="EMBL" id="NMQE01000196">
    <property type="protein sequence ID" value="PMB24729.1"/>
    <property type="molecule type" value="Genomic_DNA"/>
</dbReference>
<organism evidence="1 2">
    <name type="scientific">Fischerella thermalis CCMEE 5318</name>
    <dbReference type="NCBI Taxonomy" id="2019666"/>
    <lineage>
        <taxon>Bacteria</taxon>
        <taxon>Bacillati</taxon>
        <taxon>Cyanobacteriota</taxon>
        <taxon>Cyanophyceae</taxon>
        <taxon>Nostocales</taxon>
        <taxon>Hapalosiphonaceae</taxon>
        <taxon>Fischerella</taxon>
    </lineage>
</organism>
<accession>A0A2N6LJJ8</accession>
<comment type="caution">
    <text evidence="1">The sequence shown here is derived from an EMBL/GenBank/DDBJ whole genome shotgun (WGS) entry which is preliminary data.</text>
</comment>
<dbReference type="Gene3D" id="2.180.10.10">
    <property type="entry name" value="RHS repeat-associated core"/>
    <property type="match status" value="1"/>
</dbReference>
<gene>
    <name evidence="1" type="ORF">CEN46_07275</name>
</gene>
<dbReference type="NCBIfam" id="TIGR03696">
    <property type="entry name" value="Rhs_assc_core"/>
    <property type="match status" value="1"/>
</dbReference>
<evidence type="ECO:0000313" key="2">
    <source>
        <dbReference type="Proteomes" id="UP000235081"/>
    </source>
</evidence>
<sequence length="238" mass="26682">MGARAYDPRTARWLQRDPIDAASGDPNLYRYCGNDSVNCVDPTGLKAMVAEIECVEVAPARKFSSDSNDWLDKLSNFFAGWGDTLTFGLTGKIRQGLGVDSVVDYNSSWYRSGEWTGLAHSTFMGAAGGVARNSALRGLRRPNSAFPRGTEFVEGSHWIPARYHWIPTWIRNSSLNIKYMWASEHALCDPYRYRFMPRWWKRVNRPHPNWLGIVYRTPSSVSGACGGAVYGGVSMSLR</sequence>
<evidence type="ECO:0000313" key="1">
    <source>
        <dbReference type="EMBL" id="PMB24729.1"/>
    </source>
</evidence>
<protein>
    <recommendedName>
        <fullName evidence="3">RHS repeat-associated core domain-containing protein</fullName>
    </recommendedName>
</protein>
<evidence type="ECO:0008006" key="3">
    <source>
        <dbReference type="Google" id="ProtNLM"/>
    </source>
</evidence>
<proteinExistence type="predicted"/>